<dbReference type="Gene3D" id="6.10.250.3150">
    <property type="match status" value="1"/>
</dbReference>
<evidence type="ECO:0000313" key="3">
    <source>
        <dbReference type="EMBL" id="GGI89775.1"/>
    </source>
</evidence>
<name>A0A917JY26_9GAMM</name>
<dbReference type="GO" id="GO:0004222">
    <property type="term" value="F:metalloendopeptidase activity"/>
    <property type="evidence" value="ECO:0007669"/>
    <property type="project" value="TreeGrafter"/>
</dbReference>
<dbReference type="InterPro" id="IPR016047">
    <property type="entry name" value="M23ase_b-sheet_dom"/>
</dbReference>
<dbReference type="Proteomes" id="UP000630149">
    <property type="component" value="Unassembled WGS sequence"/>
</dbReference>
<dbReference type="InterPro" id="IPR050570">
    <property type="entry name" value="Cell_wall_metabolism_enzyme"/>
</dbReference>
<dbReference type="InterPro" id="IPR011055">
    <property type="entry name" value="Dup_hybrid_motif"/>
</dbReference>
<evidence type="ECO:0000259" key="2">
    <source>
        <dbReference type="Pfam" id="PF01551"/>
    </source>
</evidence>
<gene>
    <name evidence="3" type="ORF">GCM10007966_18110</name>
</gene>
<feature type="coiled-coil region" evidence="1">
    <location>
        <begin position="26"/>
        <end position="109"/>
    </location>
</feature>
<proteinExistence type="predicted"/>
<dbReference type="AlphaFoldDB" id="A0A917JY26"/>
<feature type="domain" description="M23ase beta-sheet core" evidence="2">
    <location>
        <begin position="267"/>
        <end position="361"/>
    </location>
</feature>
<evidence type="ECO:0000313" key="4">
    <source>
        <dbReference type="Proteomes" id="UP000630149"/>
    </source>
</evidence>
<dbReference type="SUPFAM" id="SSF51261">
    <property type="entry name" value="Duplicated hybrid motif"/>
    <property type="match status" value="1"/>
</dbReference>
<keyword evidence="4" id="KW-1185">Reference proteome</keyword>
<dbReference type="RefSeq" id="WP_131777104.1">
    <property type="nucleotide sequence ID" value="NZ_BMOB01000008.1"/>
</dbReference>
<accession>A0A917JY26</accession>
<dbReference type="PANTHER" id="PTHR21666:SF270">
    <property type="entry name" value="MUREIN HYDROLASE ACTIVATOR ENVC"/>
    <property type="match status" value="1"/>
</dbReference>
<reference evidence="3" key="1">
    <citation type="journal article" date="2014" name="Int. J. Syst. Evol. Microbiol.">
        <title>Complete genome sequence of Corynebacterium casei LMG S-19264T (=DSM 44701T), isolated from a smear-ripened cheese.</title>
        <authorList>
            <consortium name="US DOE Joint Genome Institute (JGI-PGF)"/>
            <person name="Walter F."/>
            <person name="Albersmeier A."/>
            <person name="Kalinowski J."/>
            <person name="Ruckert C."/>
        </authorList>
    </citation>
    <scope>NUCLEOTIDE SEQUENCE</scope>
    <source>
        <strain evidence="3">JCM 13919</strain>
    </source>
</reference>
<reference evidence="3" key="2">
    <citation type="submission" date="2020-09" db="EMBL/GenBank/DDBJ databases">
        <authorList>
            <person name="Sun Q."/>
            <person name="Ohkuma M."/>
        </authorList>
    </citation>
    <scope>NUCLEOTIDE SEQUENCE</scope>
    <source>
        <strain evidence="3">JCM 13919</strain>
    </source>
</reference>
<dbReference type="OrthoDB" id="9784703at2"/>
<organism evidence="3 4">
    <name type="scientific">Legionella impletisoli</name>
    <dbReference type="NCBI Taxonomy" id="343510"/>
    <lineage>
        <taxon>Bacteria</taxon>
        <taxon>Pseudomonadati</taxon>
        <taxon>Pseudomonadota</taxon>
        <taxon>Gammaproteobacteria</taxon>
        <taxon>Legionellales</taxon>
        <taxon>Legionellaceae</taxon>
        <taxon>Legionella</taxon>
    </lineage>
</organism>
<dbReference type="EMBL" id="BMOB01000008">
    <property type="protein sequence ID" value="GGI89775.1"/>
    <property type="molecule type" value="Genomic_DNA"/>
</dbReference>
<keyword evidence="1" id="KW-0175">Coiled coil</keyword>
<sequence>MKHPIKWLLLGIFFIVRLSYAEPASVLKTKSQLKVLEQKISRLEKALTESKDKKSILIQELATTEKAISACIQDLSKTHIAIEKNQDKINQLSQEITTLQQELKIEQIRLAKQVRTRYKVGEYQPLKWILNQENPDSISQLLTYYQYLIKAHQQSITTVKTLQAQLATRQNALSQERQEQQGLEKNLLARQEKLEGEKLYQTKLIKDLNQDINHQQQALIDVQKNKENLSRLLRDLAKKSVLSAQTAFAKHKLPFPVAVTRNHINRINQGVMFYAKEGLSVDAVYPGKVVFSDWLKGYGLLIIIDHGRGYMTLYAHNQALFKQKGESVEQGEQIATVGHSGGLKENGLYFEVRHRGKAISPLDWLS</sequence>
<protein>
    <submittedName>
        <fullName evidence="3">Peptidase M24</fullName>
    </submittedName>
</protein>
<dbReference type="PANTHER" id="PTHR21666">
    <property type="entry name" value="PEPTIDASE-RELATED"/>
    <property type="match status" value="1"/>
</dbReference>
<dbReference type="CDD" id="cd12797">
    <property type="entry name" value="M23_peptidase"/>
    <property type="match status" value="1"/>
</dbReference>
<comment type="caution">
    <text evidence="3">The sequence shown here is derived from an EMBL/GenBank/DDBJ whole genome shotgun (WGS) entry which is preliminary data.</text>
</comment>
<dbReference type="Gene3D" id="2.70.70.10">
    <property type="entry name" value="Glucose Permease (Domain IIA)"/>
    <property type="match status" value="1"/>
</dbReference>
<dbReference type="Pfam" id="PF01551">
    <property type="entry name" value="Peptidase_M23"/>
    <property type="match status" value="1"/>
</dbReference>
<evidence type="ECO:0000256" key="1">
    <source>
        <dbReference type="SAM" id="Coils"/>
    </source>
</evidence>
<feature type="coiled-coil region" evidence="1">
    <location>
        <begin position="205"/>
        <end position="239"/>
    </location>
</feature>